<dbReference type="Pfam" id="PF02472">
    <property type="entry name" value="ExbD"/>
    <property type="match status" value="1"/>
</dbReference>
<evidence type="ECO:0000256" key="4">
    <source>
        <dbReference type="ARBA" id="ARBA00022692"/>
    </source>
</evidence>
<keyword evidence="7" id="KW-0653">Protein transport</keyword>
<dbReference type="GO" id="GO:0015031">
    <property type="term" value="P:protein transport"/>
    <property type="evidence" value="ECO:0007669"/>
    <property type="project" value="UniProtKB-KW"/>
</dbReference>
<dbReference type="AlphaFoldDB" id="A0AAE6T971"/>
<evidence type="ECO:0000256" key="8">
    <source>
        <dbReference type="SAM" id="Phobius"/>
    </source>
</evidence>
<dbReference type="RefSeq" id="WP_022397595.1">
    <property type="nucleotide sequence ID" value="NZ_CP029701.1"/>
</dbReference>
<evidence type="ECO:0000313" key="10">
    <source>
        <dbReference type="Proteomes" id="UP000642553"/>
    </source>
</evidence>
<evidence type="ECO:0000313" key="9">
    <source>
        <dbReference type="EMBL" id="QHV62483.1"/>
    </source>
</evidence>
<dbReference type="PANTHER" id="PTHR30558">
    <property type="entry name" value="EXBD MEMBRANE COMPONENT OF PMF-DRIVEN MACROMOLECULE IMPORT SYSTEM"/>
    <property type="match status" value="1"/>
</dbReference>
<keyword evidence="5 8" id="KW-1133">Transmembrane helix</keyword>
<reference evidence="9" key="1">
    <citation type="submission" date="2018-05" db="EMBL/GenBank/DDBJ databases">
        <title>Complete genome sequnece of Akkermansia muciniphila EB-AMDK-40.</title>
        <authorList>
            <person name="Nam Y.-D."/>
            <person name="Chung W.-H."/>
            <person name="Park Y.S."/>
            <person name="Kang J."/>
        </authorList>
    </citation>
    <scope>NUCLEOTIDE SEQUENCE</scope>
    <source>
        <strain evidence="9">EB-AMDK-40</strain>
    </source>
</reference>
<feature type="transmembrane region" description="Helical" evidence="8">
    <location>
        <begin position="22"/>
        <end position="42"/>
    </location>
</feature>
<keyword evidence="3" id="KW-1003">Cell membrane</keyword>
<evidence type="ECO:0000256" key="3">
    <source>
        <dbReference type="ARBA" id="ARBA00022475"/>
    </source>
</evidence>
<dbReference type="PANTHER" id="PTHR30558:SF3">
    <property type="entry name" value="BIOPOLYMER TRANSPORT PROTEIN EXBD-RELATED"/>
    <property type="match status" value="1"/>
</dbReference>
<organism evidence="9 10">
    <name type="scientific">Akkermansia massiliensis</name>
    <dbReference type="NCBI Taxonomy" id="2927224"/>
    <lineage>
        <taxon>Bacteria</taxon>
        <taxon>Pseudomonadati</taxon>
        <taxon>Verrucomicrobiota</taxon>
        <taxon>Verrucomicrobiia</taxon>
        <taxon>Verrucomicrobiales</taxon>
        <taxon>Akkermansiaceae</taxon>
        <taxon>Akkermansia</taxon>
    </lineage>
</organism>
<comment type="subcellular location">
    <subcellularLocation>
        <location evidence="1">Cell membrane</location>
        <topology evidence="1">Single-pass membrane protein</topology>
    </subcellularLocation>
    <subcellularLocation>
        <location evidence="7">Cell membrane</location>
        <topology evidence="7">Single-pass type II membrane protein</topology>
    </subcellularLocation>
</comment>
<keyword evidence="7" id="KW-0813">Transport</keyword>
<dbReference type="Proteomes" id="UP000642553">
    <property type="component" value="Chromosome"/>
</dbReference>
<keyword evidence="4 7" id="KW-0812">Transmembrane</keyword>
<gene>
    <name evidence="9" type="ORF">DMI76_03440</name>
</gene>
<evidence type="ECO:0000256" key="5">
    <source>
        <dbReference type="ARBA" id="ARBA00022989"/>
    </source>
</evidence>
<name>A0AAE6T971_9BACT</name>
<keyword evidence="6 8" id="KW-0472">Membrane</keyword>
<dbReference type="GO" id="GO:0005886">
    <property type="term" value="C:plasma membrane"/>
    <property type="evidence" value="ECO:0007669"/>
    <property type="project" value="UniProtKB-SubCell"/>
</dbReference>
<comment type="similarity">
    <text evidence="2 7">Belongs to the ExbD/TolR family.</text>
</comment>
<sequence length="168" mass="18335">MGKKKANVAADEESGEMDMSPMIDMVFLLLIFFVVNATAITVKKDKNIQMPTASSSGEVKSANGCIVVNVYGEGDGKRPAGMDPNVRWASDVSAPLNSPDELKEYIKNLAERFKDKQDFETRLYLRGDQKALFKGSREVIRVAAECGVVKVIFAVLPAKNSSAANKDE</sequence>
<evidence type="ECO:0000256" key="7">
    <source>
        <dbReference type="RuleBase" id="RU003879"/>
    </source>
</evidence>
<dbReference type="GO" id="GO:0022857">
    <property type="term" value="F:transmembrane transporter activity"/>
    <property type="evidence" value="ECO:0007669"/>
    <property type="project" value="InterPro"/>
</dbReference>
<dbReference type="InterPro" id="IPR003400">
    <property type="entry name" value="ExbD"/>
</dbReference>
<protein>
    <submittedName>
        <fullName evidence="9">Biopolymer transporter ExbD</fullName>
    </submittedName>
</protein>
<evidence type="ECO:0000256" key="1">
    <source>
        <dbReference type="ARBA" id="ARBA00004162"/>
    </source>
</evidence>
<evidence type="ECO:0000256" key="6">
    <source>
        <dbReference type="ARBA" id="ARBA00023136"/>
    </source>
</evidence>
<proteinExistence type="inferred from homology"/>
<dbReference type="EMBL" id="CP029701">
    <property type="protein sequence ID" value="QHV62483.1"/>
    <property type="molecule type" value="Genomic_DNA"/>
</dbReference>
<accession>A0AAE6T971</accession>
<evidence type="ECO:0000256" key="2">
    <source>
        <dbReference type="ARBA" id="ARBA00005811"/>
    </source>
</evidence>